<keyword evidence="3" id="KW-1185">Reference proteome</keyword>
<reference evidence="3" key="1">
    <citation type="submission" date="2016-08" db="EMBL/GenBank/DDBJ databases">
        <authorList>
            <person name="Varghese N."/>
            <person name="Submissions Spin"/>
        </authorList>
    </citation>
    <scope>NUCLEOTIDE SEQUENCE [LARGE SCALE GENOMIC DNA]</scope>
    <source>
        <strain evidence="3">REICA_142</strain>
    </source>
</reference>
<proteinExistence type="predicted"/>
<evidence type="ECO:0000256" key="1">
    <source>
        <dbReference type="SAM" id="Phobius"/>
    </source>
</evidence>
<dbReference type="InterPro" id="IPR046188">
    <property type="entry name" value="DUF6216"/>
</dbReference>
<organism evidence="2 3">
    <name type="scientific">Kosakonia oryziphila</name>
    <dbReference type="NCBI Taxonomy" id="1005667"/>
    <lineage>
        <taxon>Bacteria</taxon>
        <taxon>Pseudomonadati</taxon>
        <taxon>Pseudomonadota</taxon>
        <taxon>Gammaproteobacteria</taxon>
        <taxon>Enterobacterales</taxon>
        <taxon>Enterobacteriaceae</taxon>
        <taxon>Kosakonia</taxon>
    </lineage>
</organism>
<keyword evidence="1" id="KW-0472">Membrane</keyword>
<evidence type="ECO:0000313" key="3">
    <source>
        <dbReference type="Proteomes" id="UP000198515"/>
    </source>
</evidence>
<dbReference type="RefSeq" id="WP_090139099.1">
    <property type="nucleotide sequence ID" value="NZ_FMBC01000116.1"/>
</dbReference>
<feature type="transmembrane region" description="Helical" evidence="1">
    <location>
        <begin position="232"/>
        <end position="249"/>
    </location>
</feature>
<keyword evidence="1" id="KW-1133">Transmembrane helix</keyword>
<dbReference type="Proteomes" id="UP000198515">
    <property type="component" value="Unassembled WGS sequence"/>
</dbReference>
<accession>A0A1C4GPI5</accession>
<name>A0A1C4GPI5_9ENTR</name>
<feature type="transmembrane region" description="Helical" evidence="1">
    <location>
        <begin position="127"/>
        <end position="151"/>
    </location>
</feature>
<evidence type="ECO:0000313" key="2">
    <source>
        <dbReference type="EMBL" id="SCC70127.1"/>
    </source>
</evidence>
<sequence>MNTLLDAFISPISSLIENKFTLFIVVFIFSIASLFFIKYKAKSGFSLSDRFWVFWTGHKCENNSDLLSEIIEIEKFNYHYNTYAISKKQTTQLESWIRRYELDFKLIAKLKRNLIIDTLKIKKIHKIFPLGIFFSLFIPLFAFFGAFVIAIKPAGLIKIDDTGWFWFNENEAIEYSFLGRQENSWVIKKEQCTKKNEIKANLDDKTIETICDSFNSQRVSNFIKSLIKKQRWFFGVSSGILLFIAGFLFRETISLLITYDARKMIYLKVKKYRKNKESQRHKP</sequence>
<protein>
    <submittedName>
        <fullName evidence="2">Uncharacterized protein</fullName>
    </submittedName>
</protein>
<dbReference type="AlphaFoldDB" id="A0A1C4GPI5"/>
<keyword evidence="1" id="KW-0812">Transmembrane</keyword>
<feature type="transmembrane region" description="Helical" evidence="1">
    <location>
        <begin position="20"/>
        <end position="37"/>
    </location>
</feature>
<dbReference type="OrthoDB" id="6636162at2"/>
<dbReference type="EMBL" id="FMBC01000116">
    <property type="protein sequence ID" value="SCC70127.1"/>
    <property type="molecule type" value="Genomic_DNA"/>
</dbReference>
<gene>
    <name evidence="2" type="ORF">GA0061070_11161</name>
</gene>
<dbReference type="Pfam" id="PF19723">
    <property type="entry name" value="DUF6216"/>
    <property type="match status" value="1"/>
</dbReference>